<evidence type="ECO:0000313" key="2">
    <source>
        <dbReference type="Proteomes" id="UP000075515"/>
    </source>
</evidence>
<evidence type="ECO:0008006" key="3">
    <source>
        <dbReference type="Google" id="ProtNLM"/>
    </source>
</evidence>
<organism evidence="1 2">
    <name type="scientific">Sorangium cellulosum</name>
    <name type="common">Polyangium cellulosum</name>
    <dbReference type="NCBI Taxonomy" id="56"/>
    <lineage>
        <taxon>Bacteria</taxon>
        <taxon>Pseudomonadati</taxon>
        <taxon>Myxococcota</taxon>
        <taxon>Polyangia</taxon>
        <taxon>Polyangiales</taxon>
        <taxon>Polyangiaceae</taxon>
        <taxon>Sorangium</taxon>
    </lineage>
</organism>
<accession>A0A150S5V5</accession>
<dbReference type="AlphaFoldDB" id="A0A150S5V5"/>
<protein>
    <recommendedName>
        <fullName evidence="3">Tail fiber protein</fullName>
    </recommendedName>
</protein>
<dbReference type="Proteomes" id="UP000075515">
    <property type="component" value="Unassembled WGS sequence"/>
</dbReference>
<comment type="caution">
    <text evidence="1">The sequence shown here is derived from an EMBL/GenBank/DDBJ whole genome shotgun (WGS) entry which is preliminary data.</text>
</comment>
<dbReference type="EMBL" id="JEMC01002261">
    <property type="protein sequence ID" value="KYF89289.1"/>
    <property type="molecule type" value="Genomic_DNA"/>
</dbReference>
<reference evidence="1 2" key="1">
    <citation type="submission" date="2014-02" db="EMBL/GenBank/DDBJ databases">
        <title>The small core and large imbalanced accessory genome model reveals a collaborative survival strategy of Sorangium cellulosum strains in nature.</title>
        <authorList>
            <person name="Han K."/>
            <person name="Peng R."/>
            <person name="Blom J."/>
            <person name="Li Y.-Z."/>
        </authorList>
    </citation>
    <scope>NUCLEOTIDE SEQUENCE [LARGE SCALE GENOMIC DNA]</scope>
    <source>
        <strain evidence="1 2">So0149</strain>
    </source>
</reference>
<gene>
    <name evidence="1" type="ORF">BE18_22920</name>
</gene>
<sequence>MALTRTKNPDWGVNEKLTSAQINALDANVTNALDKRAGQTDTLASNIEVTGTVAFRNITRRRAPVFLTDATQTVDVSQGNIFVLANNPAATRIITLRQTSAPLPTNGDWMRFYLKLGAPPFHYTLRREGSGNDLAFINGYVEQVVDVDEGAGTSNVTIRIFQPCFAEVQLVSGVWRLVASSSGVDYSTDA</sequence>
<proteinExistence type="predicted"/>
<evidence type="ECO:0000313" key="1">
    <source>
        <dbReference type="EMBL" id="KYF89289.1"/>
    </source>
</evidence>
<name>A0A150S5V5_SORCE</name>